<sequence length="81" mass="8829">MAIGAPQISRRVIGDVDTSQAHVRCCYADPRHVRVEGREALFYDPATAAASQADIERARVACTVLAIRVGSYDYEGIYDGI</sequence>
<name>A0A6B9FTH8_9HYPH</name>
<dbReference type="AlphaFoldDB" id="A0A6B9FTH8"/>
<dbReference type="KEGG" id="mmes:MMSR116_31300"/>
<reference evidence="1 2" key="1">
    <citation type="journal article" date="2012" name="Genet. Mol. Biol.">
        <title>Analysis of 16S rRNA and mxaF genes revealing insights into Methylobacterium niche-specific plant association.</title>
        <authorList>
            <person name="Dourado M.N."/>
            <person name="Andreote F.D."/>
            <person name="Dini-Andreote F."/>
            <person name="Conti R."/>
            <person name="Araujo J.M."/>
            <person name="Araujo W.L."/>
        </authorList>
    </citation>
    <scope>NUCLEOTIDE SEQUENCE [LARGE SCALE GENOMIC DNA]</scope>
    <source>
        <strain evidence="1 2">SR1.6/6</strain>
    </source>
</reference>
<evidence type="ECO:0000313" key="1">
    <source>
        <dbReference type="EMBL" id="QGY05881.1"/>
    </source>
</evidence>
<dbReference type="Proteomes" id="UP000012488">
    <property type="component" value="Chromosome"/>
</dbReference>
<accession>A0A6B9FTH8</accession>
<evidence type="ECO:0000313" key="2">
    <source>
        <dbReference type="Proteomes" id="UP000012488"/>
    </source>
</evidence>
<dbReference type="EMBL" id="CP043538">
    <property type="protein sequence ID" value="QGY05881.1"/>
    <property type="molecule type" value="Genomic_DNA"/>
</dbReference>
<protein>
    <submittedName>
        <fullName evidence="1">Ferredoxin</fullName>
    </submittedName>
</protein>
<proteinExistence type="predicted"/>
<gene>
    <name evidence="1" type="ORF">MMSR116_31300</name>
</gene>
<organism evidence="1 2">
    <name type="scientific">Methylobacterium mesophilicum SR1.6/6</name>
    <dbReference type="NCBI Taxonomy" id="908290"/>
    <lineage>
        <taxon>Bacteria</taxon>
        <taxon>Pseudomonadati</taxon>
        <taxon>Pseudomonadota</taxon>
        <taxon>Alphaproteobacteria</taxon>
        <taxon>Hyphomicrobiales</taxon>
        <taxon>Methylobacteriaceae</taxon>
        <taxon>Methylobacterium</taxon>
    </lineage>
</organism>
<reference evidence="1 2" key="2">
    <citation type="journal article" date="2013" name="Genome Announc.">
        <title>Draft Genome Sequence of Methylobacterium mesophilicum Strain SR1.6/6, Isolated from Citrus sinensis.</title>
        <authorList>
            <person name="Marinho Almeida D."/>
            <person name="Dini-Andreote F."/>
            <person name="Camargo Neves A.A."/>
            <person name="Juca Ramos R.T."/>
            <person name="Andreote F.D."/>
            <person name="Carneiro A.R."/>
            <person name="Oliveira de Souza Lima A."/>
            <person name="Caracciolo Gomes de Sa P.H."/>
            <person name="Ribeiro Barbosa M.S."/>
            <person name="Araujo W.L."/>
            <person name="Silva A."/>
        </authorList>
    </citation>
    <scope>NUCLEOTIDE SEQUENCE [LARGE SCALE GENOMIC DNA]</scope>
    <source>
        <strain evidence="1 2">SR1.6/6</strain>
    </source>
</reference>